<dbReference type="OrthoDB" id="5540963at2"/>
<name>A0A192A2A9_9RALS</name>
<evidence type="ECO:0000313" key="1">
    <source>
        <dbReference type="EMBL" id="ANJ74401.1"/>
    </source>
</evidence>
<evidence type="ECO:0000313" key="2">
    <source>
        <dbReference type="Proteomes" id="UP000078572"/>
    </source>
</evidence>
<protein>
    <submittedName>
        <fullName evidence="1">Uncharacterized protein</fullName>
    </submittedName>
</protein>
<proteinExistence type="predicted"/>
<sequence length="178" mass="20688">MSIKEKGEIGEAQLNAWLKSIGISYVYLDQSQRTFPDLFKGNVKRPDFFVLLESIGLIAVDAKNYTLSAAGEYTLPLETELKRVLAFERLFRIPVWYAYMGRTSATTTQWYWISALKAIEVGQVRKNRETEEDFLAIKLEHFERIEKNEDLGKLYTHRLPRVDQSSTVIQVTDLDYLR</sequence>
<reference evidence="2" key="1">
    <citation type="submission" date="2016-06" db="EMBL/GenBank/DDBJ databases">
        <authorList>
            <person name="Xu Y."/>
            <person name="Nagy A."/>
            <person name="Yan X."/>
            <person name="Kim S.W."/>
            <person name="Haley B."/>
            <person name="Liu N.T."/>
            <person name="Nou X."/>
        </authorList>
    </citation>
    <scope>NUCLEOTIDE SEQUENCE [LARGE SCALE GENOMIC DNA]</scope>
    <source>
        <strain evidence="2">ATCC 49129</strain>
    </source>
</reference>
<accession>A0A192A2A9</accession>
<keyword evidence="2" id="KW-1185">Reference proteome</keyword>
<dbReference type="EMBL" id="CP016022">
    <property type="protein sequence ID" value="ANJ74401.1"/>
    <property type="molecule type" value="Genomic_DNA"/>
</dbReference>
<dbReference type="Proteomes" id="UP000078572">
    <property type="component" value="Chromosome 1"/>
</dbReference>
<dbReference type="AlphaFoldDB" id="A0A192A2A9"/>
<gene>
    <name evidence="1" type="ORF">A9Y76_04725</name>
</gene>
<organism evidence="1 2">
    <name type="scientific">Ralstonia insidiosa</name>
    <dbReference type="NCBI Taxonomy" id="190721"/>
    <lineage>
        <taxon>Bacteria</taxon>
        <taxon>Pseudomonadati</taxon>
        <taxon>Pseudomonadota</taxon>
        <taxon>Betaproteobacteria</taxon>
        <taxon>Burkholderiales</taxon>
        <taxon>Burkholderiaceae</taxon>
        <taxon>Ralstonia</taxon>
    </lineage>
</organism>